<gene>
    <name evidence="2" type="ORF">POM88_044964</name>
</gene>
<dbReference type="AlphaFoldDB" id="A0AAD8H6H0"/>
<name>A0AAD8H6H0_9APIA</name>
<evidence type="ECO:0000256" key="1">
    <source>
        <dbReference type="SAM" id="MobiDB-lite"/>
    </source>
</evidence>
<dbReference type="EMBL" id="JAUIZM010000010">
    <property type="protein sequence ID" value="KAK1360490.1"/>
    <property type="molecule type" value="Genomic_DNA"/>
</dbReference>
<keyword evidence="3" id="KW-1185">Reference proteome</keyword>
<accession>A0AAD8H6H0</accession>
<proteinExistence type="predicted"/>
<organism evidence="2 3">
    <name type="scientific">Heracleum sosnowskyi</name>
    <dbReference type="NCBI Taxonomy" id="360622"/>
    <lineage>
        <taxon>Eukaryota</taxon>
        <taxon>Viridiplantae</taxon>
        <taxon>Streptophyta</taxon>
        <taxon>Embryophyta</taxon>
        <taxon>Tracheophyta</taxon>
        <taxon>Spermatophyta</taxon>
        <taxon>Magnoliopsida</taxon>
        <taxon>eudicotyledons</taxon>
        <taxon>Gunneridae</taxon>
        <taxon>Pentapetalae</taxon>
        <taxon>asterids</taxon>
        <taxon>campanulids</taxon>
        <taxon>Apiales</taxon>
        <taxon>Apiaceae</taxon>
        <taxon>Apioideae</taxon>
        <taxon>apioid superclade</taxon>
        <taxon>Tordylieae</taxon>
        <taxon>Tordyliinae</taxon>
        <taxon>Heracleum</taxon>
    </lineage>
</organism>
<dbReference type="Proteomes" id="UP001237642">
    <property type="component" value="Unassembled WGS sequence"/>
</dbReference>
<reference evidence="2" key="1">
    <citation type="submission" date="2023-02" db="EMBL/GenBank/DDBJ databases">
        <title>Genome of toxic invasive species Heracleum sosnowskyi carries increased number of genes despite the absence of recent whole-genome duplications.</title>
        <authorList>
            <person name="Schelkunov M."/>
            <person name="Shtratnikova V."/>
            <person name="Makarenko M."/>
            <person name="Klepikova A."/>
            <person name="Omelchenko D."/>
            <person name="Novikova G."/>
            <person name="Obukhova E."/>
            <person name="Bogdanov V."/>
            <person name="Penin A."/>
            <person name="Logacheva M."/>
        </authorList>
    </citation>
    <scope>NUCLEOTIDE SEQUENCE</scope>
    <source>
        <strain evidence="2">Hsosn_3</strain>
        <tissue evidence="2">Leaf</tissue>
    </source>
</reference>
<feature type="region of interest" description="Disordered" evidence="1">
    <location>
        <begin position="1"/>
        <end position="22"/>
    </location>
</feature>
<sequence>MDQGNVSGSTPCASSSSVGMTSTKCDVNLSKSDQDRAIIIQEDDLSTQKNEPPAKKQKALTSGVWAHFRVVPYPHHGVNLIEWLKERILEWNVERILEWNGVNLSGLF</sequence>
<comment type="caution">
    <text evidence="2">The sequence shown here is derived from an EMBL/GenBank/DDBJ whole genome shotgun (WGS) entry which is preliminary data.</text>
</comment>
<protein>
    <submittedName>
        <fullName evidence="2">Uncharacterized protein</fullName>
    </submittedName>
</protein>
<evidence type="ECO:0000313" key="3">
    <source>
        <dbReference type="Proteomes" id="UP001237642"/>
    </source>
</evidence>
<reference evidence="2" key="2">
    <citation type="submission" date="2023-05" db="EMBL/GenBank/DDBJ databases">
        <authorList>
            <person name="Schelkunov M.I."/>
        </authorList>
    </citation>
    <scope>NUCLEOTIDE SEQUENCE</scope>
    <source>
        <strain evidence="2">Hsosn_3</strain>
        <tissue evidence="2">Leaf</tissue>
    </source>
</reference>
<evidence type="ECO:0000313" key="2">
    <source>
        <dbReference type="EMBL" id="KAK1360490.1"/>
    </source>
</evidence>